<evidence type="ECO:0000259" key="7">
    <source>
        <dbReference type="Pfam" id="PF13877"/>
    </source>
</evidence>
<feature type="repeat" description="TPR" evidence="5">
    <location>
        <begin position="177"/>
        <end position="210"/>
    </location>
</feature>
<keyword evidence="9" id="KW-1185">Reference proteome</keyword>
<feature type="domain" description="RNA-polymerase II-associated protein 3-like C-terminal" evidence="7">
    <location>
        <begin position="353"/>
        <end position="462"/>
    </location>
</feature>
<organism evidence="8 9">
    <name type="scientific">Hyaloperonospora brassicae</name>
    <name type="common">Brassica downy mildew</name>
    <name type="synonym">Peronospora brassicae</name>
    <dbReference type="NCBI Taxonomy" id="162125"/>
    <lineage>
        <taxon>Eukaryota</taxon>
        <taxon>Sar</taxon>
        <taxon>Stramenopiles</taxon>
        <taxon>Oomycota</taxon>
        <taxon>Peronosporomycetes</taxon>
        <taxon>Peronosporales</taxon>
        <taxon>Peronosporaceae</taxon>
        <taxon>Hyaloperonospora</taxon>
    </lineage>
</organism>
<dbReference type="InterPro" id="IPR011990">
    <property type="entry name" value="TPR-like_helical_dom_sf"/>
</dbReference>
<dbReference type="PANTHER" id="PTHR46423">
    <property type="entry name" value="RNA POLYMERASE II-ASSOCIATED PROTEIN 3"/>
    <property type="match status" value="1"/>
</dbReference>
<feature type="compositionally biased region" description="Basic and acidic residues" evidence="6">
    <location>
        <begin position="1"/>
        <end position="11"/>
    </location>
</feature>
<feature type="compositionally biased region" description="Basic and acidic residues" evidence="6">
    <location>
        <begin position="31"/>
        <end position="42"/>
    </location>
</feature>
<feature type="region of interest" description="Disordered" evidence="6">
    <location>
        <begin position="269"/>
        <end position="351"/>
    </location>
</feature>
<evidence type="ECO:0000256" key="3">
    <source>
        <dbReference type="ARBA" id="ARBA00038275"/>
    </source>
</evidence>
<name>A0AAV0UDT8_HYABA</name>
<dbReference type="InterPro" id="IPR051966">
    <property type="entry name" value="RPAP3"/>
</dbReference>
<dbReference type="Pfam" id="PF13877">
    <property type="entry name" value="RPAP3_C"/>
    <property type="match status" value="1"/>
</dbReference>
<dbReference type="PROSITE" id="PS50005">
    <property type="entry name" value="TPR"/>
    <property type="match status" value="2"/>
</dbReference>
<dbReference type="GO" id="GO:0101031">
    <property type="term" value="C:protein folding chaperone complex"/>
    <property type="evidence" value="ECO:0007669"/>
    <property type="project" value="TreeGrafter"/>
</dbReference>
<evidence type="ECO:0000256" key="5">
    <source>
        <dbReference type="PROSITE-ProRule" id="PRU00339"/>
    </source>
</evidence>
<evidence type="ECO:0000313" key="9">
    <source>
        <dbReference type="Proteomes" id="UP001162031"/>
    </source>
</evidence>
<dbReference type="SMART" id="SM00028">
    <property type="entry name" value="TPR"/>
    <property type="match status" value="3"/>
</dbReference>
<dbReference type="SUPFAM" id="SSF48452">
    <property type="entry name" value="TPR-like"/>
    <property type="match status" value="1"/>
</dbReference>
<dbReference type="InterPro" id="IPR025986">
    <property type="entry name" value="RPAP3-like_C"/>
</dbReference>
<feature type="compositionally biased region" description="Polar residues" evidence="6">
    <location>
        <begin position="298"/>
        <end position="323"/>
    </location>
</feature>
<comment type="similarity">
    <text evidence="3">Belongs to the RPAP3 family.</text>
</comment>
<feature type="region of interest" description="Disordered" evidence="6">
    <location>
        <begin position="1"/>
        <end position="93"/>
    </location>
</feature>
<evidence type="ECO:0000256" key="1">
    <source>
        <dbReference type="ARBA" id="ARBA00022737"/>
    </source>
</evidence>
<accession>A0AAV0UDT8</accession>
<dbReference type="Pfam" id="PF00515">
    <property type="entry name" value="TPR_1"/>
    <property type="match status" value="1"/>
</dbReference>
<proteinExistence type="inferred from homology"/>
<keyword evidence="2 5" id="KW-0802">TPR repeat</keyword>
<dbReference type="AlphaFoldDB" id="A0AAV0UDT8"/>
<evidence type="ECO:0000313" key="8">
    <source>
        <dbReference type="EMBL" id="CAI5735166.1"/>
    </source>
</evidence>
<evidence type="ECO:0000256" key="4">
    <source>
        <dbReference type="ARBA" id="ARBA00040133"/>
    </source>
</evidence>
<comment type="caution">
    <text evidence="8">The sequence shown here is derived from an EMBL/GenBank/DDBJ whole genome shotgun (WGS) entry which is preliminary data.</text>
</comment>
<reference evidence="8" key="1">
    <citation type="submission" date="2022-12" db="EMBL/GenBank/DDBJ databases">
        <authorList>
            <person name="Webb A."/>
        </authorList>
    </citation>
    <scope>NUCLEOTIDE SEQUENCE</scope>
    <source>
        <strain evidence="8">Hp1</strain>
    </source>
</reference>
<dbReference type="PANTHER" id="PTHR46423:SF1">
    <property type="entry name" value="RNA POLYMERASE II-ASSOCIATED PROTEIN 3"/>
    <property type="match status" value="1"/>
</dbReference>
<keyword evidence="1" id="KW-0677">Repeat</keyword>
<feature type="compositionally biased region" description="Low complexity" evidence="6">
    <location>
        <begin position="43"/>
        <end position="54"/>
    </location>
</feature>
<sequence length="497" mass="54389">MNSEMPQHEHCATTSAAQDKRSPRSARKATSHTDDLVHKRSAETVGTAAVARAGGSKRYASECADGARATTGGRESIATASEQTRESCGDLDGDKECRKGDDSSVCELKSSRSSAERRAVQSVHQVVATSLKEATGATTDSRQEVEKRDGNERYARGEYAAAIESYTRCLDCNLQNAVVLSNRAMAYLKNQEFVKAEDDCTSALKIDPTHVKSYTRRGTARNALGKHRLALLDFHHAATLDPRSRQIQAQLQSTRELLRTAIKRSPKRTGFAIEVASGSGPGHACKPKRATSEEKNCGLQQPTRSSSGTKRDSSISQESSASRLAQDGTLRATSSTKGPTKRPMILPKLPNNAPATSYEFNRVWKTFALRGDADQKSQRLNLRADYLRMIDPATLCSVFKTSIESDVLCDVFRVFRHVLLSSSKVSSFAHVGAASFVLAFASELTNVTRFDMTVMLLSENEKADIAWVIQHLEGLAKNDNDIQEHAVADLTKLYKLQ</sequence>
<dbReference type="EMBL" id="CANTFL010001256">
    <property type="protein sequence ID" value="CAI5735166.1"/>
    <property type="molecule type" value="Genomic_DNA"/>
</dbReference>
<dbReference type="Proteomes" id="UP001162031">
    <property type="component" value="Unassembled WGS sequence"/>
</dbReference>
<evidence type="ECO:0000256" key="6">
    <source>
        <dbReference type="SAM" id="MobiDB-lite"/>
    </source>
</evidence>
<dbReference type="InterPro" id="IPR019734">
    <property type="entry name" value="TPR_rpt"/>
</dbReference>
<protein>
    <recommendedName>
        <fullName evidence="4">RNA polymerase II-associated protein 3</fullName>
    </recommendedName>
</protein>
<dbReference type="Gene3D" id="1.25.40.10">
    <property type="entry name" value="Tetratricopeptide repeat domain"/>
    <property type="match status" value="1"/>
</dbReference>
<evidence type="ECO:0000256" key="2">
    <source>
        <dbReference type="ARBA" id="ARBA00022803"/>
    </source>
</evidence>
<feature type="compositionally biased region" description="Basic and acidic residues" evidence="6">
    <location>
        <begin position="83"/>
        <end position="93"/>
    </location>
</feature>
<feature type="repeat" description="TPR" evidence="5">
    <location>
        <begin position="211"/>
        <end position="244"/>
    </location>
</feature>
<gene>
    <name evidence="8" type="ORF">HBR001_LOCUS6397</name>
</gene>